<dbReference type="InterPro" id="IPR008306">
    <property type="entry name" value="UCP018008"/>
</dbReference>
<reference evidence="1 2" key="1">
    <citation type="submission" date="2024-05" db="EMBL/GenBank/DDBJ databases">
        <title>Genomic Encyclopedia of Type Strains, Phase IV (KMG-IV): sequencing the most valuable type-strain genomes for metagenomic binning, comparative biology and taxonomic classification.</title>
        <authorList>
            <person name="Goeker M."/>
        </authorList>
    </citation>
    <scope>NUCLEOTIDE SEQUENCE [LARGE SCALE GENOMIC DNA]</scope>
    <source>
        <strain evidence="1 2">DSM 25286</strain>
    </source>
</reference>
<organism evidence="1 2">
    <name type="scientific">Salinicoccus halitifaciens</name>
    <dbReference type="NCBI Taxonomy" id="1073415"/>
    <lineage>
        <taxon>Bacteria</taxon>
        <taxon>Bacillati</taxon>
        <taxon>Bacillota</taxon>
        <taxon>Bacilli</taxon>
        <taxon>Bacillales</taxon>
        <taxon>Staphylococcaceae</taxon>
        <taxon>Salinicoccus</taxon>
    </lineage>
</organism>
<comment type="caution">
    <text evidence="1">The sequence shown here is derived from an EMBL/GenBank/DDBJ whole genome shotgun (WGS) entry which is preliminary data.</text>
</comment>
<dbReference type="PIRSF" id="PIRSF018008">
    <property type="entry name" value="UCP018008"/>
    <property type="match status" value="1"/>
</dbReference>
<name>A0ABV2EB70_9STAP</name>
<proteinExistence type="predicted"/>
<keyword evidence="2" id="KW-1185">Reference proteome</keyword>
<accession>A0ABV2EB70</accession>
<gene>
    <name evidence="1" type="ORF">ABHD89_002071</name>
</gene>
<dbReference type="Pfam" id="PF04250">
    <property type="entry name" value="DUF429"/>
    <property type="match status" value="1"/>
</dbReference>
<dbReference type="EMBL" id="JBDZDV010000005">
    <property type="protein sequence ID" value="MET3111656.1"/>
    <property type="molecule type" value="Genomic_DNA"/>
</dbReference>
<dbReference type="RefSeq" id="WP_230821253.1">
    <property type="nucleotide sequence ID" value="NZ_JAJNCU010000002.1"/>
</dbReference>
<dbReference type="Proteomes" id="UP001549019">
    <property type="component" value="Unassembled WGS sequence"/>
</dbReference>
<protein>
    <submittedName>
        <fullName evidence="1">RNase H-like nuclease</fullName>
    </submittedName>
</protein>
<sequence>MKYVGIDLAWTYKNETGICILDDAGRVVHLDAQVYTNKELLEIIKTHHDGDMIIAVDAPLVVNNEGGSRGAEGEMMRAKINGHRLRAFNANRNYFLKVFGEIRGETLMHMIRDAIPDSRIGFGHDGTSIVETFPTGIIAGLFPEIAPVKYKRKPKATAEETVLEMGRLLERFSRLKTREGDILDSRLSINEITTGASLKHLEDKVDAFLCAFGMYAIHKGIAVERTFGTVDRGFITIPVQDGLKKL</sequence>
<dbReference type="InterPro" id="IPR007362">
    <property type="entry name" value="DUF429"/>
</dbReference>
<evidence type="ECO:0000313" key="1">
    <source>
        <dbReference type="EMBL" id="MET3111656.1"/>
    </source>
</evidence>
<evidence type="ECO:0000313" key="2">
    <source>
        <dbReference type="Proteomes" id="UP001549019"/>
    </source>
</evidence>